<comment type="caution">
    <text evidence="9">The sequence shown here is derived from an EMBL/GenBank/DDBJ whole genome shotgun (WGS) entry which is preliminary data.</text>
</comment>
<dbReference type="Proteomes" id="UP001197875">
    <property type="component" value="Unassembled WGS sequence"/>
</dbReference>
<evidence type="ECO:0000256" key="7">
    <source>
        <dbReference type="HAMAP-Rule" id="MF_00412"/>
    </source>
</evidence>
<sequence length="414" mass="45413">MDLNEIGCLAKAAQPSLQKADSDAKNQVLHRAAELLVEQSEFLLKENEKDMEAGRQNGMPEGLLDRLLLTEERVKQMAEGLYQLEQLEDPIGEVLSMKKRPNGLLIGQKRVPLGVVGIIYEARPNVTADAFGLCFKTGNAVILKGGKDAIHSNMAIVKVLRLALQEKGFPEAAVTLIEDTSRETTTAFMKLREYVDVLIPRGSAGLIRAVVENSTIPVIETGTGNCHIYVDETADLDMAVDIIFNAKTQRIGVCNACESLVIHEKVLDELMPKLKARLDEKQVEIRGDEKVCGSIDGIVPATEEDYGTEYLAYILSAKTVSSLDEAIAHINRYNTGHSEAIITNDYSHAQRFLDEIDAAAVYVNASTRFTDGFEFGFGAEIGISTQKLHARGPMGLLALTTTKYIIYGNGQIRK</sequence>
<evidence type="ECO:0000256" key="4">
    <source>
        <dbReference type="ARBA" id="ARBA00022857"/>
    </source>
</evidence>
<comment type="pathway">
    <text evidence="1 7">Amino-acid biosynthesis; L-proline biosynthesis; L-glutamate 5-semialdehyde from L-glutamate: step 2/2.</text>
</comment>
<evidence type="ECO:0000256" key="3">
    <source>
        <dbReference type="ARBA" id="ARBA00022650"/>
    </source>
</evidence>
<dbReference type="InterPro" id="IPR015590">
    <property type="entry name" value="Aldehyde_DH_dom"/>
</dbReference>
<dbReference type="HAMAP" id="MF_00412">
    <property type="entry name" value="ProA"/>
    <property type="match status" value="1"/>
</dbReference>
<dbReference type="CDD" id="cd07079">
    <property type="entry name" value="ALDH_F18-19_ProA-GPR"/>
    <property type="match status" value="1"/>
</dbReference>
<proteinExistence type="inferred from homology"/>
<dbReference type="InterPro" id="IPR000965">
    <property type="entry name" value="GPR_dom"/>
</dbReference>
<evidence type="ECO:0000313" key="10">
    <source>
        <dbReference type="Proteomes" id="UP001197875"/>
    </source>
</evidence>
<dbReference type="Gene3D" id="3.40.605.10">
    <property type="entry name" value="Aldehyde Dehydrogenase, Chain A, domain 1"/>
    <property type="match status" value="1"/>
</dbReference>
<dbReference type="Gene3D" id="3.40.309.10">
    <property type="entry name" value="Aldehyde Dehydrogenase, Chain A, domain 2"/>
    <property type="match status" value="1"/>
</dbReference>
<comment type="function">
    <text evidence="7">Catalyzes the NADPH-dependent reduction of L-glutamate 5-phosphate into L-glutamate 5-semialdehyde and phosphate. The product spontaneously undergoes cyclization to form 1-pyrroline-5-carboxylate.</text>
</comment>
<evidence type="ECO:0000256" key="6">
    <source>
        <dbReference type="ARBA" id="ARBA00049024"/>
    </source>
</evidence>
<dbReference type="GO" id="GO:0004350">
    <property type="term" value="F:glutamate-5-semialdehyde dehydrogenase activity"/>
    <property type="evidence" value="ECO:0007669"/>
    <property type="project" value="UniProtKB-UniRule"/>
</dbReference>
<dbReference type="InterPro" id="IPR012134">
    <property type="entry name" value="Glu-5-SA_DH"/>
</dbReference>
<evidence type="ECO:0000313" key="9">
    <source>
        <dbReference type="EMBL" id="MCC2188950.1"/>
    </source>
</evidence>
<evidence type="ECO:0000256" key="5">
    <source>
        <dbReference type="ARBA" id="ARBA00023002"/>
    </source>
</evidence>
<evidence type="ECO:0000256" key="1">
    <source>
        <dbReference type="ARBA" id="ARBA00004985"/>
    </source>
</evidence>
<dbReference type="RefSeq" id="WP_178045719.1">
    <property type="nucleotide sequence ID" value="NZ_JAJEPR010000004.1"/>
</dbReference>
<dbReference type="InterPro" id="IPR020593">
    <property type="entry name" value="G-glutamylP_reductase_CS"/>
</dbReference>
<reference evidence="9 10" key="1">
    <citation type="submission" date="2021-10" db="EMBL/GenBank/DDBJ databases">
        <title>Anaerobic single-cell dispensing facilitates the cultivation of human gut bacteria.</title>
        <authorList>
            <person name="Afrizal A."/>
        </authorList>
    </citation>
    <scope>NUCLEOTIDE SEQUENCE [LARGE SCALE GENOMIC DNA]</scope>
    <source>
        <strain evidence="9 10">CLA-AA-H277</strain>
    </source>
</reference>
<keyword evidence="10" id="KW-1185">Reference proteome</keyword>
<name>A0AAE3DRC6_9FIRM</name>
<feature type="domain" description="Aldehyde dehydrogenase" evidence="8">
    <location>
        <begin position="5"/>
        <end position="284"/>
    </location>
</feature>
<dbReference type="PANTHER" id="PTHR11063">
    <property type="entry name" value="GLUTAMATE SEMIALDEHYDE DEHYDROGENASE"/>
    <property type="match status" value="1"/>
</dbReference>
<gene>
    <name evidence="7" type="primary">proA</name>
    <name evidence="9" type="ORF">LKD71_03765</name>
</gene>
<keyword evidence="2 7" id="KW-0028">Amino-acid biosynthesis</keyword>
<dbReference type="Pfam" id="PF00171">
    <property type="entry name" value="Aldedh"/>
    <property type="match status" value="2"/>
</dbReference>
<keyword evidence="3 7" id="KW-0641">Proline biosynthesis</keyword>
<dbReference type="InterPro" id="IPR016162">
    <property type="entry name" value="Ald_DH_N"/>
</dbReference>
<evidence type="ECO:0000256" key="2">
    <source>
        <dbReference type="ARBA" id="ARBA00022605"/>
    </source>
</evidence>
<dbReference type="GO" id="GO:0050661">
    <property type="term" value="F:NADP binding"/>
    <property type="evidence" value="ECO:0007669"/>
    <property type="project" value="InterPro"/>
</dbReference>
<dbReference type="NCBIfam" id="TIGR00407">
    <property type="entry name" value="proA"/>
    <property type="match status" value="1"/>
</dbReference>
<feature type="domain" description="Aldehyde dehydrogenase" evidence="8">
    <location>
        <begin position="308"/>
        <end position="376"/>
    </location>
</feature>
<dbReference type="InterPro" id="IPR016163">
    <property type="entry name" value="Ald_DH_C"/>
</dbReference>
<organism evidence="9 10">
    <name type="scientific">Fusicatenibacter faecihominis</name>
    <dbReference type="NCBI Taxonomy" id="2881276"/>
    <lineage>
        <taxon>Bacteria</taxon>
        <taxon>Bacillati</taxon>
        <taxon>Bacillota</taxon>
        <taxon>Clostridia</taxon>
        <taxon>Lachnospirales</taxon>
        <taxon>Lachnospiraceae</taxon>
        <taxon>Fusicatenibacter</taxon>
    </lineage>
</organism>
<dbReference type="FunFam" id="3.40.309.10:FF:000006">
    <property type="entry name" value="Gamma-glutamyl phosphate reductase"/>
    <property type="match status" value="1"/>
</dbReference>
<comment type="subcellular location">
    <subcellularLocation>
        <location evidence="7">Cytoplasm</location>
    </subcellularLocation>
</comment>
<dbReference type="EMBL" id="JAJEPR010000004">
    <property type="protein sequence ID" value="MCC2188950.1"/>
    <property type="molecule type" value="Genomic_DNA"/>
</dbReference>
<keyword evidence="5 7" id="KW-0560">Oxidoreductase</keyword>
<comment type="catalytic activity">
    <reaction evidence="6 7">
        <text>L-glutamate 5-semialdehyde + phosphate + NADP(+) = L-glutamyl 5-phosphate + NADPH + H(+)</text>
        <dbReference type="Rhea" id="RHEA:19541"/>
        <dbReference type="ChEBI" id="CHEBI:15378"/>
        <dbReference type="ChEBI" id="CHEBI:43474"/>
        <dbReference type="ChEBI" id="CHEBI:57783"/>
        <dbReference type="ChEBI" id="CHEBI:58066"/>
        <dbReference type="ChEBI" id="CHEBI:58274"/>
        <dbReference type="ChEBI" id="CHEBI:58349"/>
        <dbReference type="EC" id="1.2.1.41"/>
    </reaction>
</comment>
<evidence type="ECO:0000259" key="8">
    <source>
        <dbReference type="Pfam" id="PF00171"/>
    </source>
</evidence>
<dbReference type="InterPro" id="IPR016161">
    <property type="entry name" value="Ald_DH/histidinol_DH"/>
</dbReference>
<keyword evidence="7" id="KW-0963">Cytoplasm</keyword>
<accession>A0AAE3DRC6</accession>
<dbReference type="NCBIfam" id="NF001221">
    <property type="entry name" value="PRK00197.1"/>
    <property type="match status" value="1"/>
</dbReference>
<dbReference type="PIRSF" id="PIRSF000151">
    <property type="entry name" value="GPR"/>
    <property type="match status" value="1"/>
</dbReference>
<dbReference type="AlphaFoldDB" id="A0AAE3DRC6"/>
<protein>
    <recommendedName>
        <fullName evidence="7">Gamma-glutamyl phosphate reductase</fullName>
        <shortName evidence="7">GPR</shortName>
        <ecNumber evidence="7">1.2.1.41</ecNumber>
    </recommendedName>
    <alternativeName>
        <fullName evidence="7">Glutamate-5-semialdehyde dehydrogenase</fullName>
    </alternativeName>
    <alternativeName>
        <fullName evidence="7">Glutamyl-gamma-semialdehyde dehydrogenase</fullName>
        <shortName evidence="7">GSA dehydrogenase</shortName>
    </alternativeName>
</protein>
<dbReference type="GO" id="GO:0005737">
    <property type="term" value="C:cytoplasm"/>
    <property type="evidence" value="ECO:0007669"/>
    <property type="project" value="UniProtKB-SubCell"/>
</dbReference>
<dbReference type="GO" id="GO:0055129">
    <property type="term" value="P:L-proline biosynthetic process"/>
    <property type="evidence" value="ECO:0007669"/>
    <property type="project" value="UniProtKB-UniRule"/>
</dbReference>
<dbReference type="SUPFAM" id="SSF53720">
    <property type="entry name" value="ALDH-like"/>
    <property type="match status" value="1"/>
</dbReference>
<dbReference type="PANTHER" id="PTHR11063:SF8">
    <property type="entry name" value="DELTA-1-PYRROLINE-5-CARBOXYLATE SYNTHASE"/>
    <property type="match status" value="1"/>
</dbReference>
<dbReference type="EC" id="1.2.1.41" evidence="7"/>
<comment type="similarity">
    <text evidence="7">Belongs to the gamma-glutamyl phosphate reductase family.</text>
</comment>
<dbReference type="PROSITE" id="PS01223">
    <property type="entry name" value="PROA"/>
    <property type="match status" value="1"/>
</dbReference>
<keyword evidence="4 7" id="KW-0521">NADP</keyword>